<keyword evidence="2" id="KW-1185">Reference proteome</keyword>
<evidence type="ECO:0000313" key="2">
    <source>
        <dbReference type="Proteomes" id="UP001239213"/>
    </source>
</evidence>
<dbReference type="Proteomes" id="UP001239213">
    <property type="component" value="Unassembled WGS sequence"/>
</dbReference>
<sequence>MKLRYAVEQDATMQGSIHRRCSGSLAPGHWSLVTTAWDRKLNHLFLSTLLGSWLTLIVEEATEAATRPISPIPCKCHASPATPSRVRWWCLQSVCGGAACLCLEEYPSFPPLSLFSAAGERLPPWFPVPSHPHPGPMSLPYAAALHFAQCFPLPDPNPTWRLLASLLLLSSYLARSYSSSWTRSPLWLIVLGF</sequence>
<comment type="caution">
    <text evidence="1">The sequence shown here is derived from an EMBL/GenBank/DDBJ whole genome shotgun (WGS) entry which is preliminary data.</text>
</comment>
<proteinExistence type="predicted"/>
<accession>A0AAI9XV32</accession>
<reference evidence="1" key="1">
    <citation type="submission" date="2016-11" db="EMBL/GenBank/DDBJ databases">
        <title>The genome sequence of Colletotrichum cuscutae.</title>
        <authorList>
            <person name="Baroncelli R."/>
        </authorList>
    </citation>
    <scope>NUCLEOTIDE SEQUENCE</scope>
    <source>
        <strain evidence="1">IMI 304802</strain>
    </source>
</reference>
<dbReference type="EMBL" id="MPDP01000272">
    <property type="protein sequence ID" value="KAK1460693.1"/>
    <property type="molecule type" value="Genomic_DNA"/>
</dbReference>
<protein>
    <submittedName>
        <fullName evidence="1">Uncharacterized protein</fullName>
    </submittedName>
</protein>
<gene>
    <name evidence="1" type="ORF">CCUS01_08798</name>
</gene>
<name>A0AAI9XV32_9PEZI</name>
<dbReference type="AlphaFoldDB" id="A0AAI9XV32"/>
<organism evidence="1 2">
    <name type="scientific">Colletotrichum cuscutae</name>
    <dbReference type="NCBI Taxonomy" id="1209917"/>
    <lineage>
        <taxon>Eukaryota</taxon>
        <taxon>Fungi</taxon>
        <taxon>Dikarya</taxon>
        <taxon>Ascomycota</taxon>
        <taxon>Pezizomycotina</taxon>
        <taxon>Sordariomycetes</taxon>
        <taxon>Hypocreomycetidae</taxon>
        <taxon>Glomerellales</taxon>
        <taxon>Glomerellaceae</taxon>
        <taxon>Colletotrichum</taxon>
        <taxon>Colletotrichum acutatum species complex</taxon>
    </lineage>
</organism>
<evidence type="ECO:0000313" key="1">
    <source>
        <dbReference type="EMBL" id="KAK1460693.1"/>
    </source>
</evidence>